<dbReference type="SMART" id="SM00133">
    <property type="entry name" value="S_TK_X"/>
    <property type="match status" value="1"/>
</dbReference>
<evidence type="ECO:0000256" key="18">
    <source>
        <dbReference type="ARBA" id="ARBA00023136"/>
    </source>
</evidence>
<dbReference type="InterPro" id="IPR017441">
    <property type="entry name" value="Protein_kinase_ATP_BS"/>
</dbReference>
<name>A0A674AJW5_SALTR</name>
<keyword evidence="14" id="KW-0418">Kinase</keyword>
<dbReference type="SUPFAM" id="SSF56112">
    <property type="entry name" value="Protein kinase-like (PK-like)"/>
    <property type="match status" value="1"/>
</dbReference>
<feature type="domain" description="REM-1" evidence="29">
    <location>
        <begin position="3"/>
        <end position="79"/>
    </location>
</feature>
<evidence type="ECO:0000256" key="3">
    <source>
        <dbReference type="ARBA" id="ARBA00004370"/>
    </source>
</evidence>
<evidence type="ECO:0000256" key="20">
    <source>
        <dbReference type="ARBA" id="ARBA00023242"/>
    </source>
</evidence>
<dbReference type="PROSITE" id="PS00108">
    <property type="entry name" value="PROTEIN_KINASE_ST"/>
    <property type="match status" value="1"/>
</dbReference>
<dbReference type="GO" id="GO:0005737">
    <property type="term" value="C:cytoplasm"/>
    <property type="evidence" value="ECO:0007669"/>
    <property type="project" value="UniProtKB-SubCell"/>
</dbReference>
<proteinExistence type="inferred from homology"/>
<feature type="binding site" evidence="24">
    <location>
        <position position="572"/>
    </location>
    <ligand>
        <name>ATP</name>
        <dbReference type="ChEBI" id="CHEBI:30616"/>
    </ligand>
</feature>
<evidence type="ECO:0000256" key="25">
    <source>
        <dbReference type="SAM" id="Coils"/>
    </source>
</evidence>
<dbReference type="Gene3D" id="3.30.200.20">
    <property type="entry name" value="Phosphorylase Kinase, domain 1"/>
    <property type="match status" value="1"/>
</dbReference>
<dbReference type="GO" id="GO:0030496">
    <property type="term" value="C:midbody"/>
    <property type="evidence" value="ECO:0007669"/>
    <property type="project" value="UniProtKB-SubCell"/>
</dbReference>
<evidence type="ECO:0000256" key="23">
    <source>
        <dbReference type="PROSITE-ProRule" id="PRU01207"/>
    </source>
</evidence>
<dbReference type="SMART" id="SM00220">
    <property type="entry name" value="S_TKc"/>
    <property type="match status" value="1"/>
</dbReference>
<dbReference type="Ensembl" id="ENSSTUT00000062449.1">
    <property type="protein sequence ID" value="ENSSTUP00000059360.1"/>
    <property type="gene ID" value="ENSSTUG00000025290.1"/>
</dbReference>
<reference evidence="30" key="2">
    <citation type="submission" date="2025-09" db="UniProtKB">
        <authorList>
            <consortium name="Ensembl"/>
        </authorList>
    </citation>
    <scope>IDENTIFICATION</scope>
</reference>
<dbReference type="PROSITE" id="PS00107">
    <property type="entry name" value="PROTEIN_KINASE_ATP"/>
    <property type="match status" value="1"/>
</dbReference>
<dbReference type="Pfam" id="PF00069">
    <property type="entry name" value="Pkinase"/>
    <property type="match status" value="1"/>
</dbReference>
<dbReference type="FunFam" id="3.30.200.20:FF:000058">
    <property type="entry name" value="Putative serine/threonine-protein kinase N2"/>
    <property type="match status" value="1"/>
</dbReference>
<evidence type="ECO:0000256" key="5">
    <source>
        <dbReference type="ARBA" id="ARBA00004626"/>
    </source>
</evidence>
<dbReference type="Gene3D" id="1.10.287.160">
    <property type="entry name" value="HR1 repeat"/>
    <property type="match status" value="3"/>
</dbReference>
<keyword evidence="31" id="KW-1185">Reference proteome</keyword>
<evidence type="ECO:0000256" key="12">
    <source>
        <dbReference type="ARBA" id="ARBA00022737"/>
    </source>
</evidence>
<dbReference type="PROSITE" id="PS51285">
    <property type="entry name" value="AGC_KINASE_CTER"/>
    <property type="match status" value="1"/>
</dbReference>
<evidence type="ECO:0000259" key="28">
    <source>
        <dbReference type="PROSITE" id="PS51285"/>
    </source>
</evidence>
<dbReference type="FunFam" id="1.10.510.10:FF:000038">
    <property type="entry name" value="serine/threonine-protein kinase N2 isoform X1"/>
    <property type="match status" value="1"/>
</dbReference>
<evidence type="ECO:0000259" key="29">
    <source>
        <dbReference type="PROSITE" id="PS51860"/>
    </source>
</evidence>
<dbReference type="FunFam" id="1.10.287.160:FF:000001">
    <property type="entry name" value="Putative serine/threonine-protein kinase N2"/>
    <property type="match status" value="1"/>
</dbReference>
<evidence type="ECO:0000256" key="11">
    <source>
        <dbReference type="ARBA" id="ARBA00022679"/>
    </source>
</evidence>
<organism evidence="30 31">
    <name type="scientific">Salmo trutta</name>
    <name type="common">Brown trout</name>
    <dbReference type="NCBI Taxonomy" id="8032"/>
    <lineage>
        <taxon>Eukaryota</taxon>
        <taxon>Metazoa</taxon>
        <taxon>Chordata</taxon>
        <taxon>Craniata</taxon>
        <taxon>Vertebrata</taxon>
        <taxon>Euteleostomi</taxon>
        <taxon>Actinopterygii</taxon>
        <taxon>Neopterygii</taxon>
        <taxon>Teleostei</taxon>
        <taxon>Protacanthopterygii</taxon>
        <taxon>Salmoniformes</taxon>
        <taxon>Salmonidae</taxon>
        <taxon>Salmoninae</taxon>
        <taxon>Salmo</taxon>
    </lineage>
</organism>
<evidence type="ECO:0000256" key="15">
    <source>
        <dbReference type="ARBA" id="ARBA00022840"/>
    </source>
</evidence>
<dbReference type="Pfam" id="PF00433">
    <property type="entry name" value="Pkinase_C"/>
    <property type="match status" value="1"/>
</dbReference>
<dbReference type="GO" id="GO:0032154">
    <property type="term" value="C:cleavage furrow"/>
    <property type="evidence" value="ECO:0007669"/>
    <property type="project" value="UniProtKB-SubCell"/>
</dbReference>
<feature type="coiled-coil region" evidence="25">
    <location>
        <begin position="19"/>
        <end position="76"/>
    </location>
</feature>
<keyword evidence="12" id="KW-0677">Repeat</keyword>
<evidence type="ECO:0000256" key="9">
    <source>
        <dbReference type="ARBA" id="ARBA00022527"/>
    </source>
</evidence>
<feature type="domain" description="AGC-kinase C-terminal" evidence="28">
    <location>
        <begin position="803"/>
        <end position="870"/>
    </location>
</feature>
<dbReference type="CDD" id="cd11622">
    <property type="entry name" value="HR1_PKN_1"/>
    <property type="match status" value="1"/>
</dbReference>
<dbReference type="InterPro" id="IPR011009">
    <property type="entry name" value="Kinase-like_dom_sf"/>
</dbReference>
<evidence type="ECO:0000256" key="21">
    <source>
        <dbReference type="ARBA" id="ARBA00047272"/>
    </source>
</evidence>
<comment type="catalytic activity">
    <reaction evidence="22">
        <text>L-seryl-[protein] + ATP = O-phospho-L-seryl-[protein] + ADP + H(+)</text>
        <dbReference type="Rhea" id="RHEA:17989"/>
        <dbReference type="Rhea" id="RHEA-COMP:9863"/>
        <dbReference type="Rhea" id="RHEA-COMP:11604"/>
        <dbReference type="ChEBI" id="CHEBI:15378"/>
        <dbReference type="ChEBI" id="CHEBI:29999"/>
        <dbReference type="ChEBI" id="CHEBI:30616"/>
        <dbReference type="ChEBI" id="CHEBI:83421"/>
        <dbReference type="ChEBI" id="CHEBI:456216"/>
        <dbReference type="EC" id="2.7.11.13"/>
    </reaction>
</comment>
<evidence type="ECO:0000256" key="26">
    <source>
        <dbReference type="SAM" id="MobiDB-lite"/>
    </source>
</evidence>
<accession>A0A674AJW5</accession>
<dbReference type="InterPro" id="IPR017892">
    <property type="entry name" value="Pkinase_C"/>
</dbReference>
<feature type="region of interest" description="Disordered" evidence="26">
    <location>
        <begin position="332"/>
        <end position="352"/>
    </location>
</feature>
<evidence type="ECO:0000256" key="17">
    <source>
        <dbReference type="ARBA" id="ARBA00023054"/>
    </source>
</evidence>
<dbReference type="AlphaFoldDB" id="A0A674AJW5"/>
<sequence>GHNLDLSDTMVQQKLDEIKEQIRREIRKELKIKEGAENLRKVTTDKKSLAYVDNMLKKSNKKVEELHQELQELNAHIVVKDPDDLLECPLTPDTPASEARMCTSNSRLAALKKQNDIELKVKQGAENMIQMYSNGSSKDRKLLATAQQMLQDSKTKIEFIRMQILKGSQASELSFDNNDPIISPLDLRVEELCHHARIESAVAEGAKNVMKLLGSGKVTEKRAHSEAQARFNESSQKLDLLKYSLEQRLSELPKNHPRSTNIVEELSLMSSPALSLRSSIISTQNQYSTVAKPAALTGTLDVRLMGCQDLLENVPGRSKVGSVLLPGWSPSETRSSFMSRGNRNRGASARNLSKSEDLSNEISAVLKLDNTVVGQTNWRPVSNQSWDQKFTLELDRVTFFTPVIERRPKLQRQKKIFSKQQGKTFLRAPQMNINIATWGRLVRRALPTVSPQVAETGTSSLPGSPTPTRCVYVCVCGTFPSSPISEPLVTKLDFDKEPTPGPKHYPVPAGIREPLAQDNKLPDKEEVQVRIWEEQFQFSLRDFKCVAVLGRGHFGKVLLAEYKSTGEMFAIKALKKGDIVARDEVDSLMCEKRIFETVNSVRHPFLVNLFACFQTQEHVCFVMEYAAGGDLMMHIHSDVFSEPRAIFYAACVVLGLQFLHEHKIVYRDLKLDNLLLDTEGYVKIADFGLCKEGMGFRDRTSTFCGTPEFLAPEVLTETSYTRAVDWWGLGVLVFEMLVGESPFPGDDEEEVFDSIVNDEVRYPRFLSTEAISIMRRLLRRSPERRLGAGERDAEEVKKHLFFRNMDWNGLLSKKVKPPFVPTIQDSNDVSNFDNEFTSEAPILTPPREPRALSKNEQDMFSDFDYIADWC</sequence>
<dbReference type="PROSITE" id="PS51860">
    <property type="entry name" value="REM_1"/>
    <property type="match status" value="3"/>
</dbReference>
<evidence type="ECO:0000256" key="14">
    <source>
        <dbReference type="ARBA" id="ARBA00022777"/>
    </source>
</evidence>
<dbReference type="Gene3D" id="1.10.510.10">
    <property type="entry name" value="Transferase(Phosphotransferase) domain 1"/>
    <property type="match status" value="1"/>
</dbReference>
<dbReference type="GO" id="GO:0005524">
    <property type="term" value="F:ATP binding"/>
    <property type="evidence" value="ECO:0007669"/>
    <property type="project" value="UniProtKB-UniRule"/>
</dbReference>
<feature type="domain" description="REM-1" evidence="29">
    <location>
        <begin position="174"/>
        <end position="254"/>
    </location>
</feature>
<evidence type="ECO:0000256" key="13">
    <source>
        <dbReference type="ARBA" id="ARBA00022741"/>
    </source>
</evidence>
<dbReference type="CDD" id="cd05589">
    <property type="entry name" value="STKc_PKN"/>
    <property type="match status" value="1"/>
</dbReference>
<dbReference type="InterPro" id="IPR000961">
    <property type="entry name" value="AGC-kinase_C"/>
</dbReference>
<dbReference type="FunFam" id="1.10.287.160:FF:000003">
    <property type="entry name" value="Putative serine/threonine-protein kinase N2"/>
    <property type="match status" value="1"/>
</dbReference>
<dbReference type="PANTHER" id="PTHR24351">
    <property type="entry name" value="RIBOSOMAL PROTEIN S6 KINASE"/>
    <property type="match status" value="1"/>
</dbReference>
<keyword evidence="18" id="KW-0472">Membrane</keyword>
<evidence type="ECO:0000256" key="2">
    <source>
        <dbReference type="ARBA" id="ARBA00004214"/>
    </source>
</evidence>
<dbReference type="EC" id="2.7.11.13" evidence="7"/>
<dbReference type="InterPro" id="IPR037313">
    <property type="entry name" value="PKN_HR1_1"/>
</dbReference>
<protein>
    <recommendedName>
        <fullName evidence="7">protein kinase C</fullName>
        <ecNumber evidence="7">2.7.11.13</ecNumber>
    </recommendedName>
</protein>
<feature type="domain" description="Protein kinase" evidence="27">
    <location>
        <begin position="543"/>
        <end position="802"/>
    </location>
</feature>
<evidence type="ECO:0000256" key="4">
    <source>
        <dbReference type="ARBA" id="ARBA00004496"/>
    </source>
</evidence>
<evidence type="ECO:0000313" key="30">
    <source>
        <dbReference type="Ensembl" id="ENSSTUP00000059360.1"/>
    </source>
</evidence>
<dbReference type="GO" id="GO:0031267">
    <property type="term" value="F:small GTPase binding"/>
    <property type="evidence" value="ECO:0007669"/>
    <property type="project" value="InterPro"/>
</dbReference>
<dbReference type="PROSITE" id="PS50011">
    <property type="entry name" value="PROTEIN_KINASE_DOM"/>
    <property type="match status" value="1"/>
</dbReference>
<evidence type="ECO:0000256" key="6">
    <source>
        <dbReference type="ARBA" id="ARBA00005490"/>
    </source>
</evidence>
<keyword evidence="9" id="KW-0723">Serine/threonine-protein kinase</keyword>
<keyword evidence="13 24" id="KW-0547">Nucleotide-binding</keyword>
<keyword evidence="20" id="KW-0539">Nucleus</keyword>
<keyword evidence="15 24" id="KW-0067">ATP-binding</keyword>
<keyword evidence="19" id="KW-0804">Transcription</keyword>
<reference evidence="30" key="1">
    <citation type="submission" date="2025-08" db="UniProtKB">
        <authorList>
            <consortium name="Ensembl"/>
        </authorList>
    </citation>
    <scope>IDENTIFICATION</scope>
</reference>
<evidence type="ECO:0000256" key="8">
    <source>
        <dbReference type="ARBA" id="ARBA00022490"/>
    </source>
</evidence>
<keyword evidence="8" id="KW-0963">Cytoplasm</keyword>
<comment type="subcellular location">
    <subcellularLocation>
        <location evidence="5">Cleavage furrow</location>
    </subcellularLocation>
    <subcellularLocation>
        <location evidence="4">Cytoplasm</location>
    </subcellularLocation>
    <subcellularLocation>
        <location evidence="3">Membrane</location>
    </subcellularLocation>
    <subcellularLocation>
        <location evidence="2">Midbody</location>
    </subcellularLocation>
    <subcellularLocation>
        <location evidence="1">Nucleus</location>
    </subcellularLocation>
</comment>
<dbReference type="GO" id="GO:0005634">
    <property type="term" value="C:nucleus"/>
    <property type="evidence" value="ECO:0007669"/>
    <property type="project" value="UniProtKB-SubCell"/>
</dbReference>
<dbReference type="GeneTree" id="ENSGT00940000154339"/>
<dbReference type="InterPro" id="IPR036274">
    <property type="entry name" value="HR1_rpt_sf"/>
</dbReference>
<comment type="catalytic activity">
    <reaction evidence="21">
        <text>L-threonyl-[protein] + ATP = O-phospho-L-threonyl-[protein] + ADP + H(+)</text>
        <dbReference type="Rhea" id="RHEA:46608"/>
        <dbReference type="Rhea" id="RHEA-COMP:11060"/>
        <dbReference type="Rhea" id="RHEA-COMP:11605"/>
        <dbReference type="ChEBI" id="CHEBI:15378"/>
        <dbReference type="ChEBI" id="CHEBI:30013"/>
        <dbReference type="ChEBI" id="CHEBI:30616"/>
        <dbReference type="ChEBI" id="CHEBI:61977"/>
        <dbReference type="ChEBI" id="CHEBI:456216"/>
        <dbReference type="EC" id="2.7.11.13"/>
    </reaction>
</comment>
<dbReference type="InterPro" id="IPR000719">
    <property type="entry name" value="Prot_kinase_dom"/>
</dbReference>
<dbReference type="SMART" id="SM00742">
    <property type="entry name" value="Hr1"/>
    <property type="match status" value="3"/>
</dbReference>
<dbReference type="FunFam" id="1.10.287.160:FF:000002">
    <property type="entry name" value="Putative serine/threonine-protein kinase N2"/>
    <property type="match status" value="1"/>
</dbReference>
<evidence type="ECO:0000256" key="19">
    <source>
        <dbReference type="ARBA" id="ARBA00023163"/>
    </source>
</evidence>
<evidence type="ECO:0000256" key="10">
    <source>
        <dbReference type="ARBA" id="ARBA00022553"/>
    </source>
</evidence>
<evidence type="ECO:0000256" key="7">
    <source>
        <dbReference type="ARBA" id="ARBA00012429"/>
    </source>
</evidence>
<keyword evidence="16" id="KW-0805">Transcription regulation</keyword>
<keyword evidence="10" id="KW-0597">Phosphoprotein</keyword>
<keyword evidence="17 23" id="KW-0175">Coiled coil</keyword>
<gene>
    <name evidence="30" type="primary">PKN2</name>
    <name evidence="30" type="synonym">LOC115170007</name>
</gene>
<dbReference type="InterPro" id="IPR008271">
    <property type="entry name" value="Ser/Thr_kinase_AS"/>
</dbReference>
<feature type="compositionally biased region" description="Low complexity" evidence="26">
    <location>
        <begin position="339"/>
        <end position="351"/>
    </location>
</feature>
<feature type="domain" description="REM-1" evidence="29">
    <location>
        <begin position="91"/>
        <end position="173"/>
    </location>
</feature>
<dbReference type="GO" id="GO:0004697">
    <property type="term" value="F:diacylglycerol-dependent serine/threonine kinase activity"/>
    <property type="evidence" value="ECO:0007669"/>
    <property type="project" value="UniProtKB-EC"/>
</dbReference>
<dbReference type="InterPro" id="IPR011072">
    <property type="entry name" value="HR1_rho-bd"/>
</dbReference>
<evidence type="ECO:0000313" key="31">
    <source>
        <dbReference type="Proteomes" id="UP000472277"/>
    </source>
</evidence>
<evidence type="ECO:0000256" key="16">
    <source>
        <dbReference type="ARBA" id="ARBA00023015"/>
    </source>
</evidence>
<dbReference type="Proteomes" id="UP000472277">
    <property type="component" value="Chromosome 31"/>
</dbReference>
<evidence type="ECO:0000256" key="22">
    <source>
        <dbReference type="ARBA" id="ARBA00047470"/>
    </source>
</evidence>
<keyword evidence="11" id="KW-0808">Transferase</keyword>
<dbReference type="GO" id="GO:0007165">
    <property type="term" value="P:signal transduction"/>
    <property type="evidence" value="ECO:0007669"/>
    <property type="project" value="InterPro"/>
</dbReference>
<evidence type="ECO:0000259" key="27">
    <source>
        <dbReference type="PROSITE" id="PS50011"/>
    </source>
</evidence>
<dbReference type="SUPFAM" id="SSF46585">
    <property type="entry name" value="HR1 repeat"/>
    <property type="match status" value="3"/>
</dbReference>
<evidence type="ECO:0000256" key="24">
    <source>
        <dbReference type="PROSITE-ProRule" id="PRU10141"/>
    </source>
</evidence>
<comment type="similarity">
    <text evidence="6">Belongs to the protein kinase superfamily. AGC Ser/Thr protein kinase family. PKC subfamily.</text>
</comment>
<dbReference type="Pfam" id="PF02185">
    <property type="entry name" value="HR1"/>
    <property type="match status" value="3"/>
</dbReference>
<evidence type="ECO:0000256" key="1">
    <source>
        <dbReference type="ARBA" id="ARBA00004123"/>
    </source>
</evidence>